<feature type="signal peptide" evidence="2">
    <location>
        <begin position="1"/>
        <end position="22"/>
    </location>
</feature>
<evidence type="ECO:0000259" key="4">
    <source>
        <dbReference type="Pfam" id="PF16656"/>
    </source>
</evidence>
<dbReference type="InterPro" id="IPR004843">
    <property type="entry name" value="Calcineurin-like_PHP"/>
</dbReference>
<dbReference type="EMBL" id="FMZO01000005">
    <property type="protein sequence ID" value="SDC99580.1"/>
    <property type="molecule type" value="Genomic_DNA"/>
</dbReference>
<dbReference type="Pfam" id="PF16656">
    <property type="entry name" value="Pur_ac_phosph_N"/>
    <property type="match status" value="1"/>
</dbReference>
<evidence type="ECO:0000256" key="2">
    <source>
        <dbReference type="SAM" id="SignalP"/>
    </source>
</evidence>
<feature type="domain" description="Purple acid phosphatase N-terminal" evidence="4">
    <location>
        <begin position="43"/>
        <end position="110"/>
    </location>
</feature>
<evidence type="ECO:0000313" key="5">
    <source>
        <dbReference type="EMBL" id="SDC99580.1"/>
    </source>
</evidence>
<evidence type="ECO:0000313" key="6">
    <source>
        <dbReference type="Proteomes" id="UP000198757"/>
    </source>
</evidence>
<keyword evidence="1 2" id="KW-0732">Signal</keyword>
<proteinExistence type="predicted"/>
<evidence type="ECO:0000256" key="1">
    <source>
        <dbReference type="ARBA" id="ARBA00022729"/>
    </source>
</evidence>
<dbReference type="RefSeq" id="WP_090390126.1">
    <property type="nucleotide sequence ID" value="NZ_FMZO01000005.1"/>
</dbReference>
<dbReference type="PANTHER" id="PTHR45867:SF3">
    <property type="entry name" value="ACID PHOSPHATASE TYPE 7"/>
    <property type="match status" value="1"/>
</dbReference>
<dbReference type="STRING" id="1285928.SAMN04487894_105145"/>
<dbReference type="GO" id="GO:0003993">
    <property type="term" value="F:acid phosphatase activity"/>
    <property type="evidence" value="ECO:0007669"/>
    <property type="project" value="InterPro"/>
</dbReference>
<feature type="domain" description="Calcineurin-like phosphoesterase" evidence="3">
    <location>
        <begin position="132"/>
        <end position="342"/>
    </location>
</feature>
<dbReference type="Gene3D" id="2.60.40.380">
    <property type="entry name" value="Purple acid phosphatase-like, N-terminal"/>
    <property type="match status" value="1"/>
</dbReference>
<dbReference type="PANTHER" id="PTHR45867">
    <property type="entry name" value="PURPLE ACID PHOSPHATASE"/>
    <property type="match status" value="1"/>
</dbReference>
<gene>
    <name evidence="5" type="ORF">SAMN04487894_105145</name>
</gene>
<dbReference type="InterPro" id="IPR008963">
    <property type="entry name" value="Purple_acid_Pase-like_N"/>
</dbReference>
<dbReference type="AlphaFoldDB" id="A0A1G6R4M4"/>
<accession>A0A1G6R4M4</accession>
<organism evidence="5 6">
    <name type="scientific">Niabella drilacis (strain DSM 25811 / CCM 8410 / CCUG 62505 / LMG 26954 / E90)</name>
    <dbReference type="NCBI Taxonomy" id="1285928"/>
    <lineage>
        <taxon>Bacteria</taxon>
        <taxon>Pseudomonadati</taxon>
        <taxon>Bacteroidota</taxon>
        <taxon>Chitinophagia</taxon>
        <taxon>Chitinophagales</taxon>
        <taxon>Chitinophagaceae</taxon>
        <taxon>Niabella</taxon>
    </lineage>
</organism>
<reference evidence="6" key="1">
    <citation type="submission" date="2016-10" db="EMBL/GenBank/DDBJ databases">
        <authorList>
            <person name="Varghese N."/>
            <person name="Submissions S."/>
        </authorList>
    </citation>
    <scope>NUCLEOTIDE SEQUENCE [LARGE SCALE GENOMIC DNA]</scope>
    <source>
        <strain evidence="6">DSM 25811 / CCM 8410 / LMG 26954 / E90</strain>
    </source>
</reference>
<dbReference type="SUPFAM" id="SSF56300">
    <property type="entry name" value="Metallo-dependent phosphatases"/>
    <property type="match status" value="1"/>
</dbReference>
<keyword evidence="6" id="KW-1185">Reference proteome</keyword>
<sequence length="520" mass="57800">MNSRFFLSVLLHCITGMGGAEAYAGETSRNFSDSSQLLTRGPYLQMGSETAVTIRWRTRMATDSRVEIGTQPGRYKTIIKDRETTTEHVVQVSGLKPDTRYYYRVGSSTGILQGNKDNYFRTAPPEGTQRKIRIAAFGDCGTNSKGYQAGSLNSYLRFTGTNPAEIMLLLGDNAYSSGKDSEYSKNFFPAYEGTVLKNHVLFPAPGNHDYYSSSQASRDGAYYRNFTMPTAAECGGVASGTEAYYSYNWGNIHFLSLDSYGTETDQKLRLYDTLGPQVTWIKKDLAANTRKWVIAYWHHPPYTMGSHNSDKEAELVHIRENFIRILERMGVDLVLCGHSHNYERSRLMHGHYGPENDFDPGIHALSASSGKYDGSENSDPYITASGKANKGTVYVVAGSAGASGHIQSGYPHNAMPYSMNDGGMLYLEVEGNRLDARFIRRDSVVADQFTIFKDVSKNVSKTVRAGSKLRLSASWPGAYRWSNGERSRSINVRPSRSQNFFVTDGRGSLADTIRVKVVSR</sequence>
<dbReference type="SUPFAM" id="SSF49363">
    <property type="entry name" value="Purple acid phosphatase, N-terminal domain"/>
    <property type="match status" value="1"/>
</dbReference>
<protein>
    <submittedName>
        <fullName evidence="5">Purple acid Phosphatase, N-terminal domain</fullName>
    </submittedName>
</protein>
<dbReference type="InterPro" id="IPR015914">
    <property type="entry name" value="PAPs_N"/>
</dbReference>
<dbReference type="OrthoDB" id="9809781at2"/>
<name>A0A1G6R4M4_NIADE</name>
<dbReference type="Proteomes" id="UP000198757">
    <property type="component" value="Unassembled WGS sequence"/>
</dbReference>
<dbReference type="Gene3D" id="3.60.21.10">
    <property type="match status" value="1"/>
</dbReference>
<dbReference type="GO" id="GO:0046872">
    <property type="term" value="F:metal ion binding"/>
    <property type="evidence" value="ECO:0007669"/>
    <property type="project" value="InterPro"/>
</dbReference>
<dbReference type="Pfam" id="PF00149">
    <property type="entry name" value="Metallophos"/>
    <property type="match status" value="1"/>
</dbReference>
<feature type="chain" id="PRO_5011683446" evidence="2">
    <location>
        <begin position="23"/>
        <end position="520"/>
    </location>
</feature>
<dbReference type="InterPro" id="IPR029052">
    <property type="entry name" value="Metallo-depent_PP-like"/>
</dbReference>
<evidence type="ECO:0000259" key="3">
    <source>
        <dbReference type="Pfam" id="PF00149"/>
    </source>
</evidence>